<evidence type="ECO:0000256" key="8">
    <source>
        <dbReference type="PIRNR" id="PIRNR038981"/>
    </source>
</evidence>
<evidence type="ECO:0000256" key="5">
    <source>
        <dbReference type="ARBA" id="ARBA00022989"/>
    </source>
</evidence>
<name>A0A834MCE5_RHYFE</name>
<keyword evidence="11" id="KW-1185">Reference proteome</keyword>
<keyword evidence="8" id="KW-0807">Transducer</keyword>
<dbReference type="Pfam" id="PF06151">
    <property type="entry name" value="Trehalose_recp"/>
    <property type="match status" value="1"/>
</dbReference>
<keyword evidence="5 9" id="KW-1133">Transmembrane helix</keyword>
<evidence type="ECO:0000256" key="3">
    <source>
        <dbReference type="ARBA" id="ARBA00022475"/>
    </source>
</evidence>
<dbReference type="GO" id="GO:0050916">
    <property type="term" value="P:sensory perception of sweet taste"/>
    <property type="evidence" value="ECO:0007669"/>
    <property type="project" value="UniProtKB-ARBA"/>
</dbReference>
<dbReference type="EMBL" id="JAACXV010013659">
    <property type="protein sequence ID" value="KAF7272879.1"/>
    <property type="molecule type" value="Genomic_DNA"/>
</dbReference>
<keyword evidence="4 9" id="KW-0812">Transmembrane</keyword>
<feature type="transmembrane region" description="Helical" evidence="9">
    <location>
        <begin position="413"/>
        <end position="431"/>
    </location>
</feature>
<evidence type="ECO:0000256" key="4">
    <source>
        <dbReference type="ARBA" id="ARBA00022692"/>
    </source>
</evidence>
<dbReference type="GO" id="GO:0008527">
    <property type="term" value="F:taste receptor activity"/>
    <property type="evidence" value="ECO:0007669"/>
    <property type="project" value="InterPro"/>
</dbReference>
<reference evidence="10" key="1">
    <citation type="submission" date="2020-08" db="EMBL/GenBank/DDBJ databases">
        <title>Genome sequencing and assembly of the red palm weevil Rhynchophorus ferrugineus.</title>
        <authorList>
            <person name="Dias G.B."/>
            <person name="Bergman C.M."/>
            <person name="Manee M."/>
        </authorList>
    </citation>
    <scope>NUCLEOTIDE SEQUENCE</scope>
    <source>
        <strain evidence="10">AA-2017</strain>
        <tissue evidence="10">Whole larva</tissue>
    </source>
</reference>
<dbReference type="AlphaFoldDB" id="A0A834MCE5"/>
<evidence type="ECO:0000256" key="7">
    <source>
        <dbReference type="ARBA" id="ARBA00023170"/>
    </source>
</evidence>
<feature type="transmembrane region" description="Helical" evidence="9">
    <location>
        <begin position="128"/>
        <end position="148"/>
    </location>
</feature>
<feature type="transmembrane region" description="Helical" evidence="9">
    <location>
        <begin position="341"/>
        <end position="362"/>
    </location>
</feature>
<dbReference type="PANTHER" id="PTHR21421">
    <property type="entry name" value="GUSTATORY RECEPTOR"/>
    <property type="match status" value="1"/>
</dbReference>
<evidence type="ECO:0000256" key="2">
    <source>
        <dbReference type="ARBA" id="ARBA00005327"/>
    </source>
</evidence>
<evidence type="ECO:0000313" key="11">
    <source>
        <dbReference type="Proteomes" id="UP000625711"/>
    </source>
</evidence>
<gene>
    <name evidence="10" type="ORF">GWI33_014357</name>
</gene>
<protein>
    <recommendedName>
        <fullName evidence="8">Gustatory receptor</fullName>
    </recommendedName>
</protein>
<feature type="transmembrane region" description="Helical" evidence="9">
    <location>
        <begin position="98"/>
        <end position="122"/>
    </location>
</feature>
<sequence length="452" mass="52983">MGTPIEWTIKNEILPMRRRLFERFYRTAMRVLRKIKSETSLTIDENHINGVVPFKPYHFYDNIRFALMLSQVFGVMPLHNLSTNIQEVKFKWISWKAVYSLVHVLCILSMSVFCIVKLAVYGFVIDETAITCFYLSNTFAAVHFIYLAKKWEKILKEFSYVEMSMRDYATNKNAKRVNILTAIFFMFFGMIEHVLFILTNLQHSLSCKNYDKYPVEIYFGAAFPQWFTIVNYSHWAAVLVEFTNCISTFTWNFTDLFIILISLSLREKFNQISNRIKQYKNPPMKFWKEIREDYYKVSYLTKVVDVQIAGLVLISFINNIFFLCIQLYNSIKERQAIIDSIYFFYSFGFIVFRVVAVSLYSATLNESARKPLKYLYSLPTESYTTDVSRLITQINYLPNGITGHGFFLITKNFLLQAAATVVTFELMIFQFSPAIKSKYPSNSSTSEIICIK</sequence>
<accession>A0A834MCE5</accession>
<dbReference type="OrthoDB" id="5800391at2759"/>
<dbReference type="InterPro" id="IPR009318">
    <property type="entry name" value="Gustatory_rcpt"/>
</dbReference>
<keyword evidence="3" id="KW-1003">Cell membrane</keyword>
<keyword evidence="7 8" id="KW-0675">Receptor</keyword>
<comment type="function">
    <text evidence="8">Plays a role in the sugar gustatory response.</text>
</comment>
<evidence type="ECO:0000256" key="1">
    <source>
        <dbReference type="ARBA" id="ARBA00004651"/>
    </source>
</evidence>
<evidence type="ECO:0000256" key="9">
    <source>
        <dbReference type="SAM" id="Phobius"/>
    </source>
</evidence>
<organism evidence="10 11">
    <name type="scientific">Rhynchophorus ferrugineus</name>
    <name type="common">Red palm weevil</name>
    <name type="synonym">Curculio ferrugineus</name>
    <dbReference type="NCBI Taxonomy" id="354439"/>
    <lineage>
        <taxon>Eukaryota</taxon>
        <taxon>Metazoa</taxon>
        <taxon>Ecdysozoa</taxon>
        <taxon>Arthropoda</taxon>
        <taxon>Hexapoda</taxon>
        <taxon>Insecta</taxon>
        <taxon>Pterygota</taxon>
        <taxon>Neoptera</taxon>
        <taxon>Endopterygota</taxon>
        <taxon>Coleoptera</taxon>
        <taxon>Polyphaga</taxon>
        <taxon>Cucujiformia</taxon>
        <taxon>Curculionidae</taxon>
        <taxon>Dryophthorinae</taxon>
        <taxon>Rhynchophorus</taxon>
    </lineage>
</organism>
<dbReference type="PANTHER" id="PTHR21421:SF29">
    <property type="entry name" value="GUSTATORY RECEPTOR 5A FOR TREHALOSE-RELATED"/>
    <property type="match status" value="1"/>
</dbReference>
<keyword evidence="6 9" id="KW-0472">Membrane</keyword>
<dbReference type="GO" id="GO:0005886">
    <property type="term" value="C:plasma membrane"/>
    <property type="evidence" value="ECO:0007669"/>
    <property type="project" value="UniProtKB-SubCell"/>
</dbReference>
<dbReference type="Proteomes" id="UP000625711">
    <property type="component" value="Unassembled WGS sequence"/>
</dbReference>
<feature type="transmembrane region" description="Helical" evidence="9">
    <location>
        <begin position="308"/>
        <end position="329"/>
    </location>
</feature>
<comment type="subcellular location">
    <subcellularLocation>
        <location evidence="1">Cell membrane</location>
        <topology evidence="1">Multi-pass membrane protein</topology>
    </subcellularLocation>
</comment>
<feature type="transmembrane region" description="Helical" evidence="9">
    <location>
        <begin position="177"/>
        <end position="198"/>
    </location>
</feature>
<evidence type="ECO:0000313" key="10">
    <source>
        <dbReference type="EMBL" id="KAF7272879.1"/>
    </source>
</evidence>
<evidence type="ECO:0000256" key="6">
    <source>
        <dbReference type="ARBA" id="ARBA00023136"/>
    </source>
</evidence>
<comment type="similarity">
    <text evidence="2">Belongs to the insect chemoreceptor superfamily. Gustatory receptor (GR) family. Gr5a subfamily.</text>
</comment>
<dbReference type="PIRSF" id="PIRSF038981">
    <property type="entry name" value="GRP"/>
    <property type="match status" value="1"/>
</dbReference>
<comment type="caution">
    <text evidence="10">The sequence shown here is derived from an EMBL/GenBank/DDBJ whole genome shotgun (WGS) entry which is preliminary data.</text>
</comment>
<proteinExistence type="inferred from homology"/>
<dbReference type="GO" id="GO:0007165">
    <property type="term" value="P:signal transduction"/>
    <property type="evidence" value="ECO:0007669"/>
    <property type="project" value="UniProtKB-KW"/>
</dbReference>